<protein>
    <recommendedName>
        <fullName evidence="1">Polysaccharide pyruvyl transferase domain-containing protein</fullName>
    </recommendedName>
</protein>
<evidence type="ECO:0000259" key="1">
    <source>
        <dbReference type="Pfam" id="PF04230"/>
    </source>
</evidence>
<dbReference type="PANTHER" id="PTHR36836">
    <property type="entry name" value="COLANIC ACID BIOSYNTHESIS PROTEIN WCAK"/>
    <property type="match status" value="1"/>
</dbReference>
<proteinExistence type="predicted"/>
<gene>
    <name evidence="2" type="ORF">A2Z67_05985</name>
</gene>
<name>A0A1F7X041_9BACT</name>
<comment type="caution">
    <text evidence="2">The sequence shown here is derived from an EMBL/GenBank/DDBJ whole genome shotgun (WGS) entry which is preliminary data.</text>
</comment>
<evidence type="ECO:0000313" key="3">
    <source>
        <dbReference type="Proteomes" id="UP000176939"/>
    </source>
</evidence>
<dbReference type="Pfam" id="PF04230">
    <property type="entry name" value="PS_pyruv_trans"/>
    <property type="match status" value="1"/>
</dbReference>
<feature type="domain" description="Polysaccharide pyruvyl transferase" evidence="1">
    <location>
        <begin position="14"/>
        <end position="294"/>
    </location>
</feature>
<sequence>MSNIYVMGAYGNGNLGDDAVFLGIKEEHKNDNVIQIYDCKPSSNPSIWGGEVLSEAFVFPPPGDGDKLIIGGGGLFFDNNNIYCIDLVTQKAQTAGYGVEIQGVGIEHLATLDFDDYEKVKVIFNRSKLTSVRSKESARILNEANIRNVTVRKDFAYGISPDMESARKVFPEFRNNLPVVGINLLGWDASRMNLAVSIVRMLVSNGCNVLHIPHSRHYSSPFENGIIAGEYIWSLLNLYETGFNKSEHYKQLNIVSNPEILLGVYYLLNGIVGFRYHSFIFSDMANIPLFGFVTSRKHLSFFTDNPNYTYYNWSTGEGSKEKTLTDMVYNWLNNEVKNRKE</sequence>
<accession>A0A1F7X041</accession>
<evidence type="ECO:0000313" key="2">
    <source>
        <dbReference type="EMBL" id="OGM08446.1"/>
    </source>
</evidence>
<organism evidence="2 3">
    <name type="scientific">Candidatus Woesebacteria bacterium RBG_13_36_22</name>
    <dbReference type="NCBI Taxonomy" id="1802478"/>
    <lineage>
        <taxon>Bacteria</taxon>
        <taxon>Candidatus Woeseibacteriota</taxon>
    </lineage>
</organism>
<dbReference type="InterPro" id="IPR007345">
    <property type="entry name" value="Polysacch_pyruvyl_Trfase"/>
</dbReference>
<dbReference type="EMBL" id="MGFQ01000045">
    <property type="protein sequence ID" value="OGM08446.1"/>
    <property type="molecule type" value="Genomic_DNA"/>
</dbReference>
<dbReference type="AlphaFoldDB" id="A0A1F7X041"/>
<dbReference type="PANTHER" id="PTHR36836:SF1">
    <property type="entry name" value="COLANIC ACID BIOSYNTHESIS PROTEIN WCAK"/>
    <property type="match status" value="1"/>
</dbReference>
<reference evidence="2 3" key="1">
    <citation type="journal article" date="2016" name="Nat. Commun.">
        <title>Thousands of microbial genomes shed light on interconnected biogeochemical processes in an aquifer system.</title>
        <authorList>
            <person name="Anantharaman K."/>
            <person name="Brown C.T."/>
            <person name="Hug L.A."/>
            <person name="Sharon I."/>
            <person name="Castelle C.J."/>
            <person name="Probst A.J."/>
            <person name="Thomas B.C."/>
            <person name="Singh A."/>
            <person name="Wilkins M.J."/>
            <person name="Karaoz U."/>
            <person name="Brodie E.L."/>
            <person name="Williams K.H."/>
            <person name="Hubbard S.S."/>
            <person name="Banfield J.F."/>
        </authorList>
    </citation>
    <scope>NUCLEOTIDE SEQUENCE [LARGE SCALE GENOMIC DNA]</scope>
</reference>
<dbReference type="Proteomes" id="UP000176939">
    <property type="component" value="Unassembled WGS sequence"/>
</dbReference>